<dbReference type="InParanoid" id="Q8EUR8"/>
<keyword evidence="3" id="KW-0949">S-adenosyl-L-methionine</keyword>
<dbReference type="GO" id="GO:0032259">
    <property type="term" value="P:methylation"/>
    <property type="evidence" value="ECO:0007669"/>
    <property type="project" value="UniProtKB-KW"/>
</dbReference>
<accession>Q8EUR8</accession>
<evidence type="ECO:0000313" key="5">
    <source>
        <dbReference type="Proteomes" id="UP000002522"/>
    </source>
</evidence>
<dbReference type="STRING" id="272633.gene:10731974"/>
<sequence length="195" mass="22600">METLKDYYLKALEFKPQHPIDAETANFICDFINENKITKMLEIGSGVGYSANYFSLNSTIFSIDTYEKQFGFYLYAKRNSLSKKINFIYEDFLNGNVINNKYPLIFIDASKSKQTEIFKKALNYLTDKGVIIVDNIDLKRVKDKYNSSNLSLKSLKSTEKLIKKLEEFKNYLDSLNDLIVTYHEIGDGIVVCQKR</sequence>
<evidence type="ECO:0000256" key="1">
    <source>
        <dbReference type="ARBA" id="ARBA00022603"/>
    </source>
</evidence>
<organism evidence="4 5">
    <name type="scientific">Malacoplasma penetrans (strain HF-2)</name>
    <name type="common">Mycoplasma penetrans</name>
    <dbReference type="NCBI Taxonomy" id="272633"/>
    <lineage>
        <taxon>Bacteria</taxon>
        <taxon>Bacillati</taxon>
        <taxon>Mycoplasmatota</taxon>
        <taxon>Mycoplasmoidales</taxon>
        <taxon>Mycoplasmoidaceae</taxon>
        <taxon>Malacoplasma</taxon>
    </lineage>
</organism>
<reference evidence="4 5" key="1">
    <citation type="journal article" date="2002" name="Nucleic Acids Res.">
        <title>The complete genomic sequence of Mycoplasma penetrans, an intracellular bacterial pathogen in humans.</title>
        <authorList>
            <person name="Sasaki Y."/>
            <person name="Ishikawa J."/>
            <person name="Yamashita A."/>
            <person name="Oshima K."/>
            <person name="Kenri T."/>
            <person name="Furuya K."/>
            <person name="Yoshino C."/>
            <person name="Horino A."/>
            <person name="Shiba T."/>
            <person name="Sasaki T."/>
            <person name="Hattori M."/>
        </authorList>
    </citation>
    <scope>NUCLEOTIDE SEQUENCE [LARGE SCALE GENOMIC DNA]</scope>
    <source>
        <strain evidence="4 5">HF-2</strain>
    </source>
</reference>
<dbReference type="AlphaFoldDB" id="Q8EUR8"/>
<evidence type="ECO:0000256" key="2">
    <source>
        <dbReference type="ARBA" id="ARBA00022679"/>
    </source>
</evidence>
<keyword evidence="5" id="KW-1185">Reference proteome</keyword>
<proteinExistence type="predicted"/>
<dbReference type="SUPFAM" id="SSF53335">
    <property type="entry name" value="S-adenosyl-L-methionine-dependent methyltransferases"/>
    <property type="match status" value="1"/>
</dbReference>
<dbReference type="GO" id="GO:0008171">
    <property type="term" value="F:O-methyltransferase activity"/>
    <property type="evidence" value="ECO:0007669"/>
    <property type="project" value="InterPro"/>
</dbReference>
<evidence type="ECO:0000256" key="3">
    <source>
        <dbReference type="ARBA" id="ARBA00022691"/>
    </source>
</evidence>
<keyword evidence="1" id="KW-0489">Methyltransferase</keyword>
<keyword evidence="2" id="KW-0808">Transferase</keyword>
<evidence type="ECO:0000313" key="4">
    <source>
        <dbReference type="EMBL" id="BAC44644.1"/>
    </source>
</evidence>
<dbReference type="InterPro" id="IPR002935">
    <property type="entry name" value="SAM_O-MeTrfase"/>
</dbReference>
<dbReference type="eggNOG" id="COG4122">
    <property type="taxonomic scope" value="Bacteria"/>
</dbReference>
<name>Q8EUR8_MALP2</name>
<dbReference type="Pfam" id="PF01596">
    <property type="entry name" value="Methyltransf_3"/>
    <property type="match status" value="1"/>
</dbReference>
<dbReference type="InterPro" id="IPR029063">
    <property type="entry name" value="SAM-dependent_MTases_sf"/>
</dbReference>
<dbReference type="KEGG" id="mpe:MYPE8520"/>
<gene>
    <name evidence="4" type="ordered locus">MYPE8520</name>
</gene>
<dbReference type="HOGENOM" id="CLU_067676_4_0_14"/>
<dbReference type="RefSeq" id="WP_011077673.1">
    <property type="nucleotide sequence ID" value="NC_004432.1"/>
</dbReference>
<protein>
    <submittedName>
        <fullName evidence="4">Predicted O-methyltransferase</fullName>
    </submittedName>
</protein>
<dbReference type="FunCoup" id="Q8EUR8">
    <property type="interactions" value="154"/>
</dbReference>
<dbReference type="EMBL" id="BA000026">
    <property type="protein sequence ID" value="BAC44644.1"/>
    <property type="molecule type" value="Genomic_DNA"/>
</dbReference>
<dbReference type="Proteomes" id="UP000002522">
    <property type="component" value="Chromosome"/>
</dbReference>
<dbReference type="Gene3D" id="3.40.50.150">
    <property type="entry name" value="Vaccinia Virus protein VP39"/>
    <property type="match status" value="1"/>
</dbReference>